<keyword evidence="1" id="KW-1133">Transmembrane helix</keyword>
<dbReference type="Proteomes" id="UP001167160">
    <property type="component" value="Unassembled WGS sequence"/>
</dbReference>
<evidence type="ECO:0000313" key="3">
    <source>
        <dbReference type="Proteomes" id="UP001167160"/>
    </source>
</evidence>
<name>A0ABT0XBV3_9ACTN</name>
<dbReference type="RefSeq" id="WP_251418282.1">
    <property type="nucleotide sequence ID" value="NZ_JAMQGM010000048.1"/>
</dbReference>
<dbReference type="EMBL" id="JAMQGM010000048">
    <property type="protein sequence ID" value="MCM2579899.1"/>
    <property type="molecule type" value="Genomic_DNA"/>
</dbReference>
<reference evidence="2" key="1">
    <citation type="journal article" date="2023" name="Int. J. Syst. Evol. Microbiol.">
        <title>Streptomyces meridianus sp. nov. isolated from brackish water of the Tagus estuary in Alcochete, Portugal.</title>
        <authorList>
            <person name="Santos J.D.N."/>
            <person name="Klimek D."/>
            <person name="Calusinska M."/>
            <person name="Lobo Da Cunha A."/>
            <person name="Catita J."/>
            <person name="Goncalves H."/>
            <person name="Gonzalez I."/>
            <person name="Reyes F."/>
            <person name="Lage O.M."/>
        </authorList>
    </citation>
    <scope>NUCLEOTIDE SEQUENCE</scope>
    <source>
        <strain evidence="2">MTZ3.1</strain>
    </source>
</reference>
<gene>
    <name evidence="2" type="ORF">M1E25_21545</name>
</gene>
<proteinExistence type="predicted"/>
<evidence type="ECO:0000313" key="2">
    <source>
        <dbReference type="EMBL" id="MCM2579899.1"/>
    </source>
</evidence>
<sequence length="51" mass="5279">MNEITNSVCPTVRRAWGVQPGMAVALAAAAVASLGWLLAMAYSIGTWAMGI</sequence>
<comment type="caution">
    <text evidence="2">The sequence shown here is derived from an EMBL/GenBank/DDBJ whole genome shotgun (WGS) entry which is preliminary data.</text>
</comment>
<protein>
    <submittedName>
        <fullName evidence="2">Uncharacterized protein</fullName>
    </submittedName>
</protein>
<keyword evidence="3" id="KW-1185">Reference proteome</keyword>
<organism evidence="2 3">
    <name type="scientific">Streptomyces meridianus</name>
    <dbReference type="NCBI Taxonomy" id="2938945"/>
    <lineage>
        <taxon>Bacteria</taxon>
        <taxon>Bacillati</taxon>
        <taxon>Actinomycetota</taxon>
        <taxon>Actinomycetes</taxon>
        <taxon>Kitasatosporales</taxon>
        <taxon>Streptomycetaceae</taxon>
        <taxon>Streptomyces</taxon>
    </lineage>
</organism>
<keyword evidence="1" id="KW-0812">Transmembrane</keyword>
<keyword evidence="1" id="KW-0472">Membrane</keyword>
<accession>A0ABT0XBV3</accession>
<feature type="transmembrane region" description="Helical" evidence="1">
    <location>
        <begin position="22"/>
        <end position="45"/>
    </location>
</feature>
<evidence type="ECO:0000256" key="1">
    <source>
        <dbReference type="SAM" id="Phobius"/>
    </source>
</evidence>